<feature type="transmembrane region" description="Helical" evidence="1">
    <location>
        <begin position="33"/>
        <end position="51"/>
    </location>
</feature>
<dbReference type="RefSeq" id="WP_314001489.1">
    <property type="nucleotide sequence ID" value="NZ_JASJOR010000024.1"/>
</dbReference>
<keyword evidence="3" id="KW-1185">Reference proteome</keyword>
<evidence type="ECO:0000313" key="3">
    <source>
        <dbReference type="Proteomes" id="UP001228581"/>
    </source>
</evidence>
<comment type="caution">
    <text evidence="2">The sequence shown here is derived from an EMBL/GenBank/DDBJ whole genome shotgun (WGS) entry which is preliminary data.</text>
</comment>
<name>A0ABT7CS98_9BACT</name>
<dbReference type="EMBL" id="JASJOT010000023">
    <property type="protein sequence ID" value="MDJ1496571.1"/>
    <property type="molecule type" value="Genomic_DNA"/>
</dbReference>
<dbReference type="Proteomes" id="UP001228581">
    <property type="component" value="Unassembled WGS sequence"/>
</dbReference>
<feature type="transmembrane region" description="Helical" evidence="1">
    <location>
        <begin position="57"/>
        <end position="78"/>
    </location>
</feature>
<gene>
    <name evidence="2" type="ORF">QNI19_26800</name>
</gene>
<evidence type="ECO:0000313" key="2">
    <source>
        <dbReference type="EMBL" id="MDJ1496571.1"/>
    </source>
</evidence>
<keyword evidence="1" id="KW-1133">Transmembrane helix</keyword>
<proteinExistence type="predicted"/>
<keyword evidence="1" id="KW-0472">Membrane</keyword>
<reference evidence="2 3" key="1">
    <citation type="submission" date="2023-05" db="EMBL/GenBank/DDBJ databases">
        <authorList>
            <person name="Zhang X."/>
        </authorList>
    </citation>
    <scope>NUCLEOTIDE SEQUENCE [LARGE SCALE GENOMIC DNA]</scope>
    <source>
        <strain evidence="2 3">DM2B3-1</strain>
    </source>
</reference>
<evidence type="ECO:0008006" key="4">
    <source>
        <dbReference type="Google" id="ProtNLM"/>
    </source>
</evidence>
<sequence length="157" mass="18728">MSESDYQINLEKYHQPLNENEIERLKESRKIPLFFYIFLLIFLGSFVWFGFYVDHIIARIFSILIDLIFFSVFSYSILKRRITIDKDLRSNQKIVYKGPITSKREDSSGYNSSYYFTILQTEFDTSFDKWQQIRVGQTVEIHFAPKSKFIFTLIAPS</sequence>
<organism evidence="2 3">
    <name type="scientific">Xanthocytophaga flava</name>
    <dbReference type="NCBI Taxonomy" id="3048013"/>
    <lineage>
        <taxon>Bacteria</taxon>
        <taxon>Pseudomonadati</taxon>
        <taxon>Bacteroidota</taxon>
        <taxon>Cytophagia</taxon>
        <taxon>Cytophagales</taxon>
        <taxon>Rhodocytophagaceae</taxon>
        <taxon>Xanthocytophaga</taxon>
    </lineage>
</organism>
<evidence type="ECO:0000256" key="1">
    <source>
        <dbReference type="SAM" id="Phobius"/>
    </source>
</evidence>
<keyword evidence="1" id="KW-0812">Transmembrane</keyword>
<accession>A0ABT7CS98</accession>
<protein>
    <recommendedName>
        <fullName evidence="4">DUF3592 domain-containing protein</fullName>
    </recommendedName>
</protein>